<dbReference type="NCBIfam" id="TIGR02227">
    <property type="entry name" value="sigpep_I_bact"/>
    <property type="match status" value="1"/>
</dbReference>
<comment type="catalytic activity">
    <reaction evidence="1 12">
        <text>Cleavage of hydrophobic, N-terminal signal or leader sequences from secreted and periplasmic proteins.</text>
        <dbReference type="EC" id="3.4.21.89"/>
    </reaction>
</comment>
<dbReference type="EMBL" id="MUAI01000112">
    <property type="protein sequence ID" value="OOR00627.1"/>
    <property type="molecule type" value="Genomic_DNA"/>
</dbReference>
<keyword evidence="8 12" id="KW-0378">Hydrolase</keyword>
<evidence type="ECO:0000256" key="8">
    <source>
        <dbReference type="ARBA" id="ARBA00022801"/>
    </source>
</evidence>
<dbReference type="GO" id="GO:0006465">
    <property type="term" value="P:signal peptide processing"/>
    <property type="evidence" value="ECO:0007669"/>
    <property type="project" value="InterPro"/>
</dbReference>
<dbReference type="Proteomes" id="UP000190696">
    <property type="component" value="Unassembled WGS sequence"/>
</dbReference>
<dbReference type="InterPro" id="IPR019533">
    <property type="entry name" value="Peptidase_S26"/>
</dbReference>
<evidence type="ECO:0000256" key="7">
    <source>
        <dbReference type="ARBA" id="ARBA00022692"/>
    </source>
</evidence>
<dbReference type="InterPro" id="IPR036286">
    <property type="entry name" value="LexA/Signal_pep-like_sf"/>
</dbReference>
<dbReference type="PANTHER" id="PTHR43390:SF1">
    <property type="entry name" value="CHLOROPLAST PROCESSING PEPTIDASE"/>
    <property type="match status" value="1"/>
</dbReference>
<comment type="similarity">
    <text evidence="3 12">Belongs to the peptidase S26 family.</text>
</comment>
<dbReference type="GO" id="GO:0009003">
    <property type="term" value="F:signal peptidase activity"/>
    <property type="evidence" value="ECO:0007669"/>
    <property type="project" value="UniProtKB-EC"/>
</dbReference>
<keyword evidence="9 12" id="KW-1133">Transmembrane helix</keyword>
<dbReference type="PRINTS" id="PR00727">
    <property type="entry name" value="LEADERPTASE"/>
</dbReference>
<keyword evidence="6 12" id="KW-0645">Protease</keyword>
<comment type="subcellular location">
    <subcellularLocation>
        <location evidence="2">Cell membrane</location>
        <topology evidence="2">Single-pass type II membrane protein</topology>
    </subcellularLocation>
    <subcellularLocation>
        <location evidence="12">Membrane</location>
        <topology evidence="12">Single-pass type II membrane protein</topology>
    </subcellularLocation>
</comment>
<evidence type="ECO:0000313" key="15">
    <source>
        <dbReference type="Proteomes" id="UP000190696"/>
    </source>
</evidence>
<evidence type="ECO:0000256" key="10">
    <source>
        <dbReference type="ARBA" id="ARBA00023136"/>
    </source>
</evidence>
<evidence type="ECO:0000256" key="5">
    <source>
        <dbReference type="ARBA" id="ARBA00022475"/>
    </source>
</evidence>
<evidence type="ECO:0000256" key="12">
    <source>
        <dbReference type="RuleBase" id="RU362042"/>
    </source>
</evidence>
<evidence type="ECO:0000256" key="3">
    <source>
        <dbReference type="ARBA" id="ARBA00009370"/>
    </source>
</evidence>
<feature type="transmembrane region" description="Helical" evidence="12">
    <location>
        <begin position="12"/>
        <end position="32"/>
    </location>
</feature>
<dbReference type="PANTHER" id="PTHR43390">
    <property type="entry name" value="SIGNAL PEPTIDASE I"/>
    <property type="match status" value="1"/>
</dbReference>
<keyword evidence="7 12" id="KW-0812">Transmembrane</keyword>
<feature type="active site" evidence="11">
    <location>
        <position position="80"/>
    </location>
</feature>
<dbReference type="GO" id="GO:0005886">
    <property type="term" value="C:plasma membrane"/>
    <property type="evidence" value="ECO:0007669"/>
    <property type="project" value="UniProtKB-SubCell"/>
</dbReference>
<dbReference type="SUPFAM" id="SSF51306">
    <property type="entry name" value="LexA/Signal peptidase"/>
    <property type="match status" value="1"/>
</dbReference>
<keyword evidence="10 12" id="KW-0472">Membrane</keyword>
<dbReference type="GO" id="GO:0004252">
    <property type="term" value="F:serine-type endopeptidase activity"/>
    <property type="evidence" value="ECO:0007669"/>
    <property type="project" value="InterPro"/>
</dbReference>
<gene>
    <name evidence="14" type="ORF">BW900_31170</name>
</gene>
<accession>A0A1S9SSF8</accession>
<dbReference type="InterPro" id="IPR019758">
    <property type="entry name" value="Pept_S26A_signal_pept_1_CS"/>
</dbReference>
<evidence type="ECO:0000313" key="14">
    <source>
        <dbReference type="EMBL" id="OOR00627.1"/>
    </source>
</evidence>
<dbReference type="EC" id="3.4.21.89" evidence="4 12"/>
<dbReference type="Pfam" id="PF10502">
    <property type="entry name" value="Peptidase_S26"/>
    <property type="match status" value="1"/>
</dbReference>
<organism evidence="14 15">
    <name type="scientific">Bacillus mycoides</name>
    <dbReference type="NCBI Taxonomy" id="1405"/>
    <lineage>
        <taxon>Bacteria</taxon>
        <taxon>Bacillati</taxon>
        <taxon>Bacillota</taxon>
        <taxon>Bacilli</taxon>
        <taxon>Bacillales</taxon>
        <taxon>Bacillaceae</taxon>
        <taxon>Bacillus</taxon>
        <taxon>Bacillus cereus group</taxon>
    </lineage>
</organism>
<name>A0A1S9SSF8_BACMY</name>
<dbReference type="RefSeq" id="WP_002192032.1">
    <property type="nucleotide sequence ID" value="NZ_CP036104.1"/>
</dbReference>
<evidence type="ECO:0000256" key="4">
    <source>
        <dbReference type="ARBA" id="ARBA00013208"/>
    </source>
</evidence>
<evidence type="ECO:0000256" key="2">
    <source>
        <dbReference type="ARBA" id="ARBA00004401"/>
    </source>
</evidence>
<dbReference type="Gene3D" id="2.10.109.10">
    <property type="entry name" value="Umud Fragment, subunit A"/>
    <property type="match status" value="1"/>
</dbReference>
<dbReference type="FunFam" id="2.10.109.10:FF:000008">
    <property type="entry name" value="Signal peptidase I"/>
    <property type="match status" value="1"/>
</dbReference>
<sequence>MLSEEQEYNLNLKFFLFGMLMFLLLFFNFDFYKVKGNSMYPTVQDQEYILVNRAATTICPLYHGQIVVIKIPNDSNYYIKRIIGLPNETVEMVNDSVYIDGEKQEEPYVYKDLINKTEFLSNFSERKVPSGKLFVMGDNRYKSMDSRNGLGYIDKTSIVGVLACNFWLL</sequence>
<evidence type="ECO:0000256" key="9">
    <source>
        <dbReference type="ARBA" id="ARBA00022989"/>
    </source>
</evidence>
<feature type="domain" description="Peptidase S26" evidence="13">
    <location>
        <begin position="14"/>
        <end position="167"/>
    </location>
</feature>
<keyword evidence="5" id="KW-1003">Cell membrane</keyword>
<evidence type="ECO:0000256" key="11">
    <source>
        <dbReference type="PIRSR" id="PIRSR600223-1"/>
    </source>
</evidence>
<protein>
    <recommendedName>
        <fullName evidence="4 12">Signal peptidase I</fullName>
        <ecNumber evidence="4 12">3.4.21.89</ecNumber>
    </recommendedName>
</protein>
<proteinExistence type="inferred from homology"/>
<dbReference type="CDD" id="cd06530">
    <property type="entry name" value="S26_SPase_I"/>
    <property type="match status" value="1"/>
</dbReference>
<dbReference type="AlphaFoldDB" id="A0A1S9SSF8"/>
<comment type="caution">
    <text evidence="14">The sequence shown here is derived from an EMBL/GenBank/DDBJ whole genome shotgun (WGS) entry which is preliminary data.</text>
</comment>
<reference evidence="14 15" key="1">
    <citation type="submission" date="2017-01" db="EMBL/GenBank/DDBJ databases">
        <title>Bacillus cereus isolates.</title>
        <authorList>
            <person name="Beno S.M."/>
        </authorList>
    </citation>
    <scope>NUCLEOTIDE SEQUENCE [LARGE SCALE GENOMIC DNA]</scope>
    <source>
        <strain evidence="14 15">FSL W7-1108</strain>
    </source>
</reference>
<dbReference type="PROSITE" id="PS00761">
    <property type="entry name" value="SPASE_I_3"/>
    <property type="match status" value="1"/>
</dbReference>
<evidence type="ECO:0000259" key="13">
    <source>
        <dbReference type="Pfam" id="PF10502"/>
    </source>
</evidence>
<feature type="active site" evidence="11">
    <location>
        <position position="38"/>
    </location>
</feature>
<evidence type="ECO:0000256" key="1">
    <source>
        <dbReference type="ARBA" id="ARBA00000677"/>
    </source>
</evidence>
<dbReference type="InterPro" id="IPR000223">
    <property type="entry name" value="Pept_S26A_signal_pept_1"/>
</dbReference>
<evidence type="ECO:0000256" key="6">
    <source>
        <dbReference type="ARBA" id="ARBA00022670"/>
    </source>
</evidence>